<keyword evidence="3" id="KW-1185">Reference proteome</keyword>
<feature type="chain" id="PRO_5034915175" evidence="1">
    <location>
        <begin position="20"/>
        <end position="158"/>
    </location>
</feature>
<evidence type="ECO:0000256" key="1">
    <source>
        <dbReference type="SAM" id="SignalP"/>
    </source>
</evidence>
<comment type="caution">
    <text evidence="2">The sequence shown here is derived from an EMBL/GenBank/DDBJ whole genome shotgun (WGS) entry which is preliminary data.</text>
</comment>
<protein>
    <submittedName>
        <fullName evidence="2">Uncharacterized protein</fullName>
    </submittedName>
</protein>
<proteinExistence type="predicted"/>
<dbReference type="AlphaFoldDB" id="A0A8H6WIW3"/>
<dbReference type="EMBL" id="JACAZF010000001">
    <property type="protein sequence ID" value="KAF7316548.1"/>
    <property type="molecule type" value="Genomic_DNA"/>
</dbReference>
<accession>A0A8H6WIW3</accession>
<sequence>MFCRLAILSILTLSTAVYATRPRANNIVSIRGSLLQRPRHFSAWLLDKGRIQGEKELRTVWVFIHIEVMSINTSPVTGCINPTLVDRLNPGDDGGQYDSSGGDGGHGNPAGSVCLGYNHYVEIVEPAGNRACIRCCNNPADCPTNKGPRETLLTLVNG</sequence>
<dbReference type="GeneID" id="59341177"/>
<dbReference type="OrthoDB" id="3044029at2759"/>
<keyword evidence="1" id="KW-0732">Signal</keyword>
<dbReference type="Proteomes" id="UP000636479">
    <property type="component" value="Unassembled WGS sequence"/>
</dbReference>
<reference evidence="2" key="1">
    <citation type="submission" date="2020-05" db="EMBL/GenBank/DDBJ databases">
        <title>Mycena genomes resolve the evolution of fungal bioluminescence.</title>
        <authorList>
            <person name="Tsai I.J."/>
        </authorList>
    </citation>
    <scope>NUCLEOTIDE SEQUENCE</scope>
    <source>
        <strain evidence="2">171206Taipei</strain>
    </source>
</reference>
<organism evidence="2 3">
    <name type="scientific">Mycena indigotica</name>
    <dbReference type="NCBI Taxonomy" id="2126181"/>
    <lineage>
        <taxon>Eukaryota</taxon>
        <taxon>Fungi</taxon>
        <taxon>Dikarya</taxon>
        <taxon>Basidiomycota</taxon>
        <taxon>Agaricomycotina</taxon>
        <taxon>Agaricomycetes</taxon>
        <taxon>Agaricomycetidae</taxon>
        <taxon>Agaricales</taxon>
        <taxon>Marasmiineae</taxon>
        <taxon>Mycenaceae</taxon>
        <taxon>Mycena</taxon>
    </lineage>
</organism>
<evidence type="ECO:0000313" key="2">
    <source>
        <dbReference type="EMBL" id="KAF7316548.1"/>
    </source>
</evidence>
<feature type="signal peptide" evidence="1">
    <location>
        <begin position="1"/>
        <end position="19"/>
    </location>
</feature>
<gene>
    <name evidence="2" type="ORF">MIND_00174100</name>
</gene>
<evidence type="ECO:0000313" key="3">
    <source>
        <dbReference type="Proteomes" id="UP000636479"/>
    </source>
</evidence>
<dbReference type="RefSeq" id="XP_037226571.1">
    <property type="nucleotide sequence ID" value="XM_037358661.1"/>
</dbReference>
<name>A0A8H6WIW3_9AGAR</name>